<dbReference type="AlphaFoldDB" id="Q5P4N6"/>
<gene>
    <name evidence="1" type="ORF">ebA2850</name>
</gene>
<accession>Q5P4N6</accession>
<evidence type="ECO:0000313" key="1">
    <source>
        <dbReference type="EMBL" id="CAI07726.1"/>
    </source>
</evidence>
<dbReference type="STRING" id="76114.ebA2850"/>
<name>Q5P4N6_AROAE</name>
<organism evidence="1 2">
    <name type="scientific">Aromatoleum aromaticum (strain DSM 19018 / LMG 30748 / EbN1)</name>
    <name type="common">Azoarcus sp. (strain EbN1)</name>
    <dbReference type="NCBI Taxonomy" id="76114"/>
    <lineage>
        <taxon>Bacteria</taxon>
        <taxon>Pseudomonadati</taxon>
        <taxon>Pseudomonadota</taxon>
        <taxon>Betaproteobacteria</taxon>
        <taxon>Rhodocyclales</taxon>
        <taxon>Rhodocyclaceae</taxon>
        <taxon>Aromatoleum</taxon>
    </lineage>
</organism>
<evidence type="ECO:0000313" key="2">
    <source>
        <dbReference type="Proteomes" id="UP000006552"/>
    </source>
</evidence>
<dbReference type="HOGENOM" id="CLU_2630435_0_0_4"/>
<protein>
    <submittedName>
        <fullName evidence="1">Uncharacterized protein</fullName>
    </submittedName>
</protein>
<proteinExistence type="predicted"/>
<keyword evidence="2" id="KW-1185">Reference proteome</keyword>
<dbReference type="EMBL" id="CR555306">
    <property type="protein sequence ID" value="CAI07726.1"/>
    <property type="molecule type" value="Genomic_DNA"/>
</dbReference>
<reference evidence="1 2" key="1">
    <citation type="journal article" date="2005" name="Arch. Microbiol.">
        <title>The genome sequence of an anaerobic aromatic-degrading denitrifying bacterium, strain EbN1.</title>
        <authorList>
            <person name="Rabus R."/>
            <person name="Kube M."/>
            <person name="Heider J."/>
            <person name="Beck A."/>
            <person name="Heitmann K."/>
            <person name="Widdel F."/>
            <person name="Reinhardt R."/>
        </authorList>
    </citation>
    <scope>NUCLEOTIDE SEQUENCE [LARGE SCALE GENOMIC DNA]</scope>
    <source>
        <strain evidence="1 2">EbN1</strain>
    </source>
</reference>
<dbReference type="Proteomes" id="UP000006552">
    <property type="component" value="Chromosome"/>
</dbReference>
<sequence>MAVEGDDGTAAGAQRWGNAEQVDERCRVCTITVEKQQSDIPQYLSRPLNTVFRATEMCETLWRLLWPIQPWLVTLTG</sequence>
<dbReference type="KEGG" id="eba:ebA2850"/>